<evidence type="ECO:0000313" key="1">
    <source>
        <dbReference type="EMBL" id="KAL3603258.1"/>
    </source>
</evidence>
<dbReference type="EMBL" id="RCHU02000002">
    <property type="protein sequence ID" value="KAL3603258.1"/>
    <property type="molecule type" value="Genomic_DNA"/>
</dbReference>
<gene>
    <name evidence="1" type="ORF">D5086_004117</name>
</gene>
<dbReference type="Proteomes" id="UP000309997">
    <property type="component" value="Unassembled WGS sequence"/>
</dbReference>
<sequence length="448" mass="51043">MASPLTLTHSEQENLLEKLGVFKIQGRDKHGRKVLLIIGKLFPARAVSSEVLKKYLEEKIYPKLEEKAFSVVYVHTDVQRSENFPGISTLRSIYDDIPMNVKGHLESVYFLHPGLQARLFLATFGRFLFSGGLYSKLKYVTRMEFLWDHVRRNEIGIPEFAYDHDEELEYRPMMDYGLESDHPRVYGGPSMDNNPLSLVLCSWQDELMKLTLWKRIRWKSINAGTLAASLAQQILGERCFKNSPSFLSRVRIPEKSVATMGNFLALPLISDECFCNKSNPELPAEDSVTAKLLPPQKLFIEASNHKLTVAQVEVGYGTVLLPPQPCKMEDHHESVEPREFTEALLEKRDGNVVLPHQLFEKASNCESVEAHSHKQTEAQVEDKATVPLPTKPCKSGKNCESVETHEFTEAQLEEWISTLLLPHQLFEEASNCILLPHEFFQKSNMVTD</sequence>
<accession>A0ACC4CQK9</accession>
<name>A0ACC4CQK9_POPAL</name>
<organism evidence="1 2">
    <name type="scientific">Populus alba</name>
    <name type="common">White poplar</name>
    <dbReference type="NCBI Taxonomy" id="43335"/>
    <lineage>
        <taxon>Eukaryota</taxon>
        <taxon>Viridiplantae</taxon>
        <taxon>Streptophyta</taxon>
        <taxon>Embryophyta</taxon>
        <taxon>Tracheophyta</taxon>
        <taxon>Spermatophyta</taxon>
        <taxon>Magnoliopsida</taxon>
        <taxon>eudicotyledons</taxon>
        <taxon>Gunneridae</taxon>
        <taxon>Pentapetalae</taxon>
        <taxon>rosids</taxon>
        <taxon>fabids</taxon>
        <taxon>Malpighiales</taxon>
        <taxon>Salicaceae</taxon>
        <taxon>Saliceae</taxon>
        <taxon>Populus</taxon>
    </lineage>
</organism>
<keyword evidence="2" id="KW-1185">Reference proteome</keyword>
<protein>
    <submittedName>
        <fullName evidence="1">Uncharacterized protein</fullName>
    </submittedName>
</protein>
<comment type="caution">
    <text evidence="1">The sequence shown here is derived from an EMBL/GenBank/DDBJ whole genome shotgun (WGS) entry which is preliminary data.</text>
</comment>
<reference evidence="1 2" key="1">
    <citation type="journal article" date="2024" name="Plant Biotechnol. J.">
        <title>Genome and CRISPR/Cas9 system of a widespread forest tree (Populus alba) in the world.</title>
        <authorList>
            <person name="Liu Y.J."/>
            <person name="Jiang P.F."/>
            <person name="Han X.M."/>
            <person name="Li X.Y."/>
            <person name="Wang H.M."/>
            <person name="Wang Y.J."/>
            <person name="Wang X.X."/>
            <person name="Zeng Q.Y."/>
        </authorList>
    </citation>
    <scope>NUCLEOTIDE SEQUENCE [LARGE SCALE GENOMIC DNA]</scope>
    <source>
        <strain evidence="2">cv. PAL-ZL1</strain>
    </source>
</reference>
<proteinExistence type="predicted"/>
<evidence type="ECO:0000313" key="2">
    <source>
        <dbReference type="Proteomes" id="UP000309997"/>
    </source>
</evidence>